<protein>
    <recommendedName>
        <fullName evidence="3">MULE transposase domain-containing protein</fullName>
    </recommendedName>
</protein>
<proteinExistence type="predicted"/>
<accession>A0A2P4XXI4</accession>
<organism evidence="1 2">
    <name type="scientific">Phytophthora palmivora</name>
    <dbReference type="NCBI Taxonomy" id="4796"/>
    <lineage>
        <taxon>Eukaryota</taxon>
        <taxon>Sar</taxon>
        <taxon>Stramenopiles</taxon>
        <taxon>Oomycota</taxon>
        <taxon>Peronosporomycetes</taxon>
        <taxon>Peronosporales</taxon>
        <taxon>Peronosporaceae</taxon>
        <taxon>Phytophthora</taxon>
    </lineage>
</organism>
<dbReference type="Proteomes" id="UP000237271">
    <property type="component" value="Unassembled WGS sequence"/>
</dbReference>
<comment type="caution">
    <text evidence="1">The sequence shown here is derived from an EMBL/GenBank/DDBJ whole genome shotgun (WGS) entry which is preliminary data.</text>
</comment>
<evidence type="ECO:0000313" key="1">
    <source>
        <dbReference type="EMBL" id="POM70273.1"/>
    </source>
</evidence>
<dbReference type="EMBL" id="NCKW01007183">
    <property type="protein sequence ID" value="POM70273.1"/>
    <property type="molecule type" value="Genomic_DNA"/>
</dbReference>
<keyword evidence="2" id="KW-1185">Reference proteome</keyword>
<reference evidence="1 2" key="1">
    <citation type="journal article" date="2017" name="Genome Biol. Evol.">
        <title>Phytophthora megakarya and P. palmivora, closely related causal agents of cacao black pod rot, underwent increases in genome sizes and gene numbers by different mechanisms.</title>
        <authorList>
            <person name="Ali S.S."/>
            <person name="Shao J."/>
            <person name="Lary D.J."/>
            <person name="Kronmiller B."/>
            <person name="Shen D."/>
            <person name="Strem M.D."/>
            <person name="Amoako-Attah I."/>
            <person name="Akrofi A.Y."/>
            <person name="Begoude B.A."/>
            <person name="Ten Hoopen G.M."/>
            <person name="Coulibaly K."/>
            <person name="Kebe B.I."/>
            <person name="Melnick R.L."/>
            <person name="Guiltinan M.J."/>
            <person name="Tyler B.M."/>
            <person name="Meinhardt L.W."/>
            <person name="Bailey B.A."/>
        </authorList>
    </citation>
    <scope>NUCLEOTIDE SEQUENCE [LARGE SCALE GENOMIC DNA]</scope>
    <source>
        <strain evidence="2">sbr112.9</strain>
    </source>
</reference>
<sequence length="140" mass="16408">MYHGLSIFIDRTFRYVPRTFKQMVPLHVTPLQMVHEQASELHLPVYFVLCTGKNGDMYFDILELIFRDTSEELLLAEIVWDFEQPVIDAAQRQFPNADIIGCLLHLKQTIRRHMKQRDHIPEEGIRVDMQPGGSRHAHGR</sequence>
<evidence type="ECO:0008006" key="3">
    <source>
        <dbReference type="Google" id="ProtNLM"/>
    </source>
</evidence>
<dbReference type="OrthoDB" id="105604at2759"/>
<evidence type="ECO:0000313" key="2">
    <source>
        <dbReference type="Proteomes" id="UP000237271"/>
    </source>
</evidence>
<gene>
    <name evidence="1" type="ORF">PHPALM_13310</name>
</gene>
<dbReference type="AlphaFoldDB" id="A0A2P4XXI4"/>
<name>A0A2P4XXI4_9STRA</name>